<reference evidence="2" key="1">
    <citation type="submission" date="2021-03" db="EMBL/GenBank/DDBJ databases">
        <title>Actinotalea soli sp. nov., isolated from soil.</title>
        <authorList>
            <person name="Ping W."/>
            <person name="Zhang J."/>
        </authorList>
    </citation>
    <scope>NUCLEOTIDE SEQUENCE</scope>
    <source>
        <strain evidence="2">BY-33</strain>
    </source>
</reference>
<gene>
    <name evidence="2" type="ORF">J4G33_09450</name>
</gene>
<name>A0A939LPN9_9CELL</name>
<dbReference type="Pfam" id="PF20408">
    <property type="entry name" value="Abhydrolase_11"/>
    <property type="match status" value="1"/>
</dbReference>
<dbReference type="SUPFAM" id="SSF53474">
    <property type="entry name" value="alpha/beta-Hydrolases"/>
    <property type="match status" value="1"/>
</dbReference>
<feature type="domain" description="KANL3/Tex30 alpha/beta hydrolase-like" evidence="1">
    <location>
        <begin position="31"/>
        <end position="169"/>
    </location>
</feature>
<dbReference type="InterPro" id="IPR046879">
    <property type="entry name" value="KANL3/Tex30_Abhydrolase"/>
</dbReference>
<protein>
    <submittedName>
        <fullName evidence="2">Alpha/beta hydrolase</fullName>
    </submittedName>
</protein>
<dbReference type="PANTHER" id="PTHR13136">
    <property type="entry name" value="TESTIS DEVELOPMENT PROTEIN PRTD"/>
    <property type="match status" value="1"/>
</dbReference>
<organism evidence="2 3">
    <name type="scientific">Actinotalea soli</name>
    <dbReference type="NCBI Taxonomy" id="2819234"/>
    <lineage>
        <taxon>Bacteria</taxon>
        <taxon>Bacillati</taxon>
        <taxon>Actinomycetota</taxon>
        <taxon>Actinomycetes</taxon>
        <taxon>Micrococcales</taxon>
        <taxon>Cellulomonadaceae</taxon>
        <taxon>Actinotalea</taxon>
    </lineage>
</organism>
<dbReference type="Proteomes" id="UP000664209">
    <property type="component" value="Unassembled WGS sequence"/>
</dbReference>
<dbReference type="PANTHER" id="PTHR13136:SF11">
    <property type="entry name" value="TESTIS-EXPRESSED PROTEIN 30"/>
    <property type="match status" value="1"/>
</dbReference>
<accession>A0A939LPN9</accession>
<dbReference type="AlphaFoldDB" id="A0A939LPN9"/>
<keyword evidence="2" id="KW-0378">Hydrolase</keyword>
<comment type="caution">
    <text evidence="2">The sequence shown here is derived from an EMBL/GenBank/DDBJ whole genome shotgun (WGS) entry which is preliminary data.</text>
</comment>
<evidence type="ECO:0000313" key="3">
    <source>
        <dbReference type="Proteomes" id="UP000664209"/>
    </source>
</evidence>
<dbReference type="EMBL" id="JAGEMK010000004">
    <property type="protein sequence ID" value="MBO1752026.1"/>
    <property type="molecule type" value="Genomic_DNA"/>
</dbReference>
<dbReference type="Gene3D" id="3.40.50.1820">
    <property type="entry name" value="alpha/beta hydrolase"/>
    <property type="match status" value="1"/>
</dbReference>
<dbReference type="RefSeq" id="WP_208055716.1">
    <property type="nucleotide sequence ID" value="NZ_JAGEMK010000004.1"/>
</dbReference>
<dbReference type="InterPro" id="IPR026555">
    <property type="entry name" value="NSL3/Tex30"/>
</dbReference>
<evidence type="ECO:0000313" key="2">
    <source>
        <dbReference type="EMBL" id="MBO1752026.1"/>
    </source>
</evidence>
<evidence type="ECO:0000259" key="1">
    <source>
        <dbReference type="Pfam" id="PF20408"/>
    </source>
</evidence>
<proteinExistence type="predicted"/>
<keyword evidence="3" id="KW-1185">Reference proteome</keyword>
<dbReference type="InterPro" id="IPR029058">
    <property type="entry name" value="AB_hydrolase_fold"/>
</dbReference>
<dbReference type="GO" id="GO:0016787">
    <property type="term" value="F:hydrolase activity"/>
    <property type="evidence" value="ECO:0007669"/>
    <property type="project" value="UniProtKB-KW"/>
</dbReference>
<sequence length="208" mass="21412">MPEPRIDVQEVLTAHGPARAHLHVPARARRGLLVLGHGAGGGVDAPDLLAVAAVATELGMTTALVEQPYRTAGRRGTPRAPTLDAAWTEVLAHLVAGHGGHLPLVTGGRSAGARVACRTAGATGADAVLCLAFPVQPPGRPDRPSRLPELDGAVVPVLVVQGDRDPYGLPPSAPGRTVAVVPGDHSLRRGLGELPATVRPWLEALLSR</sequence>